<dbReference type="PANTHER" id="PTHR42648">
    <property type="entry name" value="TRANSPOSASE, PUTATIVE-RELATED"/>
    <property type="match status" value="1"/>
</dbReference>
<protein>
    <recommendedName>
        <fullName evidence="11">Retrovirus-related Pol polyprotein from transposon TNT 1-94</fullName>
    </recommendedName>
</protein>
<dbReference type="InterPro" id="IPR039537">
    <property type="entry name" value="Retrotran_Ty1/copia-like"/>
</dbReference>
<feature type="domain" description="CCHC-type" evidence="7">
    <location>
        <begin position="289"/>
        <end position="304"/>
    </location>
</feature>
<evidence type="ECO:0000256" key="4">
    <source>
        <dbReference type="ARBA" id="ARBA00022801"/>
    </source>
</evidence>
<dbReference type="CDD" id="cd09272">
    <property type="entry name" value="RNase_HI_RT_Ty1"/>
    <property type="match status" value="1"/>
</dbReference>
<name>A0A6A2WQG0_HIBSY</name>
<feature type="compositionally biased region" description="Basic and acidic residues" evidence="6">
    <location>
        <begin position="222"/>
        <end position="232"/>
    </location>
</feature>
<dbReference type="SMART" id="SM00343">
    <property type="entry name" value="ZnF_C2HC"/>
    <property type="match status" value="1"/>
</dbReference>
<organism evidence="9 10">
    <name type="scientific">Hibiscus syriacus</name>
    <name type="common">Rose of Sharon</name>
    <dbReference type="NCBI Taxonomy" id="106335"/>
    <lineage>
        <taxon>Eukaryota</taxon>
        <taxon>Viridiplantae</taxon>
        <taxon>Streptophyta</taxon>
        <taxon>Embryophyta</taxon>
        <taxon>Tracheophyta</taxon>
        <taxon>Spermatophyta</taxon>
        <taxon>Magnoliopsida</taxon>
        <taxon>eudicotyledons</taxon>
        <taxon>Gunneridae</taxon>
        <taxon>Pentapetalae</taxon>
        <taxon>rosids</taxon>
        <taxon>malvids</taxon>
        <taxon>Malvales</taxon>
        <taxon>Malvaceae</taxon>
        <taxon>Malvoideae</taxon>
        <taxon>Hibiscus</taxon>
    </lineage>
</organism>
<dbReference type="Pfam" id="PF25597">
    <property type="entry name" value="SH3_retrovirus"/>
    <property type="match status" value="1"/>
</dbReference>
<keyword evidence="4" id="KW-0378">Hydrolase</keyword>
<dbReference type="Gene3D" id="3.30.420.10">
    <property type="entry name" value="Ribonuclease H-like superfamily/Ribonuclease H"/>
    <property type="match status" value="1"/>
</dbReference>
<dbReference type="SUPFAM" id="SSF53098">
    <property type="entry name" value="Ribonuclease H-like"/>
    <property type="match status" value="1"/>
</dbReference>
<gene>
    <name evidence="9" type="ORF">F3Y22_tig00113124pilonHSYRG00076</name>
</gene>
<dbReference type="Gene3D" id="4.10.60.10">
    <property type="entry name" value="Zinc finger, CCHC-type"/>
    <property type="match status" value="1"/>
</dbReference>
<evidence type="ECO:0000256" key="3">
    <source>
        <dbReference type="ARBA" id="ARBA00022750"/>
    </source>
</evidence>
<keyword evidence="3" id="KW-0064">Aspartyl protease</keyword>
<evidence type="ECO:0000259" key="8">
    <source>
        <dbReference type="PROSITE" id="PS50994"/>
    </source>
</evidence>
<feature type="domain" description="Integrase catalytic" evidence="8">
    <location>
        <begin position="501"/>
        <end position="667"/>
    </location>
</feature>
<evidence type="ECO:0000256" key="6">
    <source>
        <dbReference type="SAM" id="MobiDB-lite"/>
    </source>
</evidence>
<dbReference type="GO" id="GO:0003676">
    <property type="term" value="F:nucleic acid binding"/>
    <property type="evidence" value="ECO:0007669"/>
    <property type="project" value="InterPro"/>
</dbReference>
<dbReference type="Proteomes" id="UP000436088">
    <property type="component" value="Unassembled WGS sequence"/>
</dbReference>
<dbReference type="SUPFAM" id="SSF56672">
    <property type="entry name" value="DNA/RNA polymerases"/>
    <property type="match status" value="1"/>
</dbReference>
<dbReference type="PROSITE" id="PS50994">
    <property type="entry name" value="INTEGRASE"/>
    <property type="match status" value="1"/>
</dbReference>
<comment type="caution">
    <text evidence="9">The sequence shown here is derived from an EMBL/GenBank/DDBJ whole genome shotgun (WGS) entry which is preliminary data.</text>
</comment>
<keyword evidence="2" id="KW-0479">Metal-binding</keyword>
<evidence type="ECO:0000256" key="5">
    <source>
        <dbReference type="PROSITE-ProRule" id="PRU00047"/>
    </source>
</evidence>
<dbReference type="PROSITE" id="PS50158">
    <property type="entry name" value="ZF_CCHC"/>
    <property type="match status" value="1"/>
</dbReference>
<dbReference type="PANTHER" id="PTHR42648:SF18">
    <property type="entry name" value="RETROTRANSPOSON, UNCLASSIFIED-LIKE PROTEIN"/>
    <property type="match status" value="1"/>
</dbReference>
<feature type="compositionally biased region" description="Low complexity" evidence="6">
    <location>
        <begin position="753"/>
        <end position="772"/>
    </location>
</feature>
<dbReference type="InterPro" id="IPR036397">
    <property type="entry name" value="RNaseH_sf"/>
</dbReference>
<dbReference type="InterPro" id="IPR043502">
    <property type="entry name" value="DNA/RNA_pol_sf"/>
</dbReference>
<feature type="region of interest" description="Disordered" evidence="6">
    <location>
        <begin position="732"/>
        <end position="779"/>
    </location>
</feature>
<dbReference type="Pfam" id="PF07727">
    <property type="entry name" value="RVT_2"/>
    <property type="match status" value="1"/>
</dbReference>
<dbReference type="GO" id="GO:0004190">
    <property type="term" value="F:aspartic-type endopeptidase activity"/>
    <property type="evidence" value="ECO:0007669"/>
    <property type="project" value="UniProtKB-KW"/>
</dbReference>
<evidence type="ECO:0008006" key="11">
    <source>
        <dbReference type="Google" id="ProtNLM"/>
    </source>
</evidence>
<proteinExistence type="predicted"/>
<dbReference type="InterPro" id="IPR013103">
    <property type="entry name" value="RVT_2"/>
</dbReference>
<feature type="compositionally biased region" description="Low complexity" evidence="6">
    <location>
        <begin position="252"/>
        <end position="263"/>
    </location>
</feature>
<dbReference type="GO" id="GO:0008270">
    <property type="term" value="F:zinc ion binding"/>
    <property type="evidence" value="ECO:0007669"/>
    <property type="project" value="UniProtKB-KW"/>
</dbReference>
<feature type="compositionally biased region" description="Basic residues" evidence="6">
    <location>
        <begin position="236"/>
        <end position="250"/>
    </location>
</feature>
<dbReference type="GO" id="GO:0006508">
    <property type="term" value="P:proteolysis"/>
    <property type="evidence" value="ECO:0007669"/>
    <property type="project" value="UniProtKB-KW"/>
</dbReference>
<dbReference type="SUPFAM" id="SSF57756">
    <property type="entry name" value="Retrovirus zinc finger-like domains"/>
    <property type="match status" value="1"/>
</dbReference>
<keyword evidence="5" id="KW-0863">Zinc-finger</keyword>
<dbReference type="EMBL" id="VEPZ02001693">
    <property type="protein sequence ID" value="KAE8662798.1"/>
    <property type="molecule type" value="Genomic_DNA"/>
</dbReference>
<evidence type="ECO:0000313" key="10">
    <source>
        <dbReference type="Proteomes" id="UP000436088"/>
    </source>
</evidence>
<dbReference type="Pfam" id="PF22936">
    <property type="entry name" value="Pol_BBD"/>
    <property type="match status" value="1"/>
</dbReference>
<reference evidence="9" key="1">
    <citation type="submission" date="2019-09" db="EMBL/GenBank/DDBJ databases">
        <title>Draft genome information of white flower Hibiscus syriacus.</title>
        <authorList>
            <person name="Kim Y.-M."/>
        </authorList>
    </citation>
    <scope>NUCLEOTIDE SEQUENCE [LARGE SCALE GENOMIC DNA]</scope>
    <source>
        <strain evidence="9">YM2019G1</strain>
    </source>
</reference>
<evidence type="ECO:0000259" key="7">
    <source>
        <dbReference type="PROSITE" id="PS50158"/>
    </source>
</evidence>
<dbReference type="InterPro" id="IPR036875">
    <property type="entry name" value="Znf_CCHC_sf"/>
</dbReference>
<dbReference type="GO" id="GO:0015074">
    <property type="term" value="P:DNA integration"/>
    <property type="evidence" value="ECO:0007669"/>
    <property type="project" value="InterPro"/>
</dbReference>
<dbReference type="Pfam" id="PF00665">
    <property type="entry name" value="rve"/>
    <property type="match status" value="1"/>
</dbReference>
<sequence>MANGMAPFQVPTLNNNNYNNWSIKMKALLGSQDVWDIIEKGYNEPADDDAFATLTPDQKTTLKDSRKRDKKALYLIYQALDDDGFEKISSASSSKEAWEKLQTSYKGSEQVKKVRLQTLRGEFESLNMKASESISDYFSIVVAVSNQLKRNGEKLDDVRIIEKILRSLDPKFEHIVMTIEETKDLEEMKIEQLQGSLQAYKEKHKKKHEFTEQLLKLQLKDMHESQRNDRNQRGQGRGRGHGRGGSRGRGRGWNYNNNNSNNNYEKGESSTRGRGRINPNSKYDKSQIRCYNCQKFGHYASECRAPNNKIEEKANYVEEKTDGKETLLLARKETDGGQANSWYLDSGASNHMCGRKDMFVELDESVSGNVSFGDDSTIAVKGRGNILIRLKDGRHQFISNVYYVPNMKSNILSLGQLVEKGYDIHINNYNLSIKDDKNNFIAKVPMSKNRMFLINIQNDVAKCMKACYKDASWLWHLRFGHLNFGVGKQFRKSFPKESETRAKKPLELIHTDVCGPIKPSSFGNNNYFLLFIDDFSRKTWAYFLKQKSEVFEVFKKFKAAVERESGRKIKAMRSDRGGEFTSREFQEFCEANGIRRPMTVPRSPQQNGVAERKNRTILDMARSMLKSKKLPKEFWAEAVSCSVYLSNRSPTRSVWGKTPQEAWSGRKPGISHLRTFGSIAHVHVPDERRTKLDDKSESFIFIGYDANSKGYKLYNPDNKKFVISRDVFEEDEQTMREQLDESQQELATPPTSPTSTTQGDSSPSSSSSGSQSERVVQRTRSLRDLYELSRSGTRKEKKWRDAMDEEIKAIEKNDTWELTSLPKGHKAISVKWVYKTKQNAKGEIERHKARLVAKGYSQKAGIDYDEVFAPVARLETIRLIISLAAQNKWKIQQMDVKSAFLNGVLEEELYIQQPSGYEVKGHEDKVLKLKKALYGLKQAPRAWNSRIDKYFQENGFNKCPYEHALYIKIKDEDILIVCLYVDDLIFTGSNPSMFNEFKDESYAKEILKKFKMENCKPISTPAEYEIKMTKHEEGESVDPTFFKSLVGSLRYLTCTRPDILHAVGLVSRYMESPTTTHFKATKRILRYLKGTIDFGLFYSVSNDYKLVGYSDSDWGGDIDNRRSTTGFVFFMGDIAFTWMSKKQPIVTLSTCEAEYVAATSCVCHAIWLRNLLKEIGLIQEEPTKVCIDNKSTIALAKNPVFHDRSKHIDIRYHYIRECVARKDVEVEYVKSQDQVADIFTKPLTSEDFLRLRNLLGVILYMFSSEMLQSDKKESSPEILKKWVFVSSVRAHTHDVRGLTMAVAFSSEGSLSDEAKDFQEDKRKKVKRIRSREKKPLDFSYGKWAHFGVPMLVSAGDDVKLFAYSAKDFTRFSPRDICPAPQRVSIQLVTSTRFNRTSFLLVQASCWLDVLTVQIPDVGSGPYGDPVTTNLVARVKSKACRKIVCSC</sequence>
<evidence type="ECO:0000256" key="1">
    <source>
        <dbReference type="ARBA" id="ARBA00022670"/>
    </source>
</evidence>
<evidence type="ECO:0000256" key="2">
    <source>
        <dbReference type="ARBA" id="ARBA00022723"/>
    </source>
</evidence>
<accession>A0A6A2WQG0</accession>
<dbReference type="InterPro" id="IPR012337">
    <property type="entry name" value="RNaseH-like_sf"/>
</dbReference>
<dbReference type="Pfam" id="PF00098">
    <property type="entry name" value="zf-CCHC"/>
    <property type="match status" value="1"/>
</dbReference>
<dbReference type="InterPro" id="IPR001878">
    <property type="entry name" value="Znf_CCHC"/>
</dbReference>
<dbReference type="InterPro" id="IPR001584">
    <property type="entry name" value="Integrase_cat-core"/>
</dbReference>
<feature type="region of interest" description="Disordered" evidence="6">
    <location>
        <begin position="222"/>
        <end position="281"/>
    </location>
</feature>
<keyword evidence="1" id="KW-0645">Protease</keyword>
<evidence type="ECO:0000313" key="9">
    <source>
        <dbReference type="EMBL" id="KAE8662798.1"/>
    </source>
</evidence>
<keyword evidence="5" id="KW-0862">Zinc</keyword>
<keyword evidence="10" id="KW-1185">Reference proteome</keyword>
<dbReference type="InterPro" id="IPR054722">
    <property type="entry name" value="PolX-like_BBD"/>
</dbReference>
<dbReference type="InterPro" id="IPR057670">
    <property type="entry name" value="SH3_retrovirus"/>
</dbReference>
<dbReference type="Pfam" id="PF14223">
    <property type="entry name" value="Retrotran_gag_2"/>
    <property type="match status" value="1"/>
</dbReference>